<feature type="transmembrane region" description="Helical" evidence="2">
    <location>
        <begin position="254"/>
        <end position="277"/>
    </location>
</feature>
<feature type="transmembrane region" description="Helical" evidence="2">
    <location>
        <begin position="107"/>
        <end position="126"/>
    </location>
</feature>
<evidence type="ECO:0000313" key="3">
    <source>
        <dbReference type="EMBL" id="CAE6432171.1"/>
    </source>
</evidence>
<feature type="region of interest" description="Disordered" evidence="1">
    <location>
        <begin position="332"/>
        <end position="379"/>
    </location>
</feature>
<name>A0A8H2XPI7_9AGAM</name>
<feature type="compositionally biased region" description="Polar residues" evidence="1">
    <location>
        <begin position="332"/>
        <end position="355"/>
    </location>
</feature>
<dbReference type="Proteomes" id="UP000663846">
    <property type="component" value="Unassembled WGS sequence"/>
</dbReference>
<organism evidence="3 4">
    <name type="scientific">Rhizoctonia solani</name>
    <dbReference type="NCBI Taxonomy" id="456999"/>
    <lineage>
        <taxon>Eukaryota</taxon>
        <taxon>Fungi</taxon>
        <taxon>Dikarya</taxon>
        <taxon>Basidiomycota</taxon>
        <taxon>Agaricomycotina</taxon>
        <taxon>Agaricomycetes</taxon>
        <taxon>Cantharellales</taxon>
        <taxon>Ceratobasidiaceae</taxon>
        <taxon>Rhizoctonia</taxon>
    </lineage>
</organism>
<feature type="transmembrane region" description="Helical" evidence="2">
    <location>
        <begin position="219"/>
        <end position="242"/>
    </location>
</feature>
<keyword evidence="2" id="KW-1133">Transmembrane helix</keyword>
<keyword evidence="2" id="KW-0472">Membrane</keyword>
<gene>
    <name evidence="3" type="ORF">RDB_LOCUS112104</name>
</gene>
<feature type="transmembrane region" description="Helical" evidence="2">
    <location>
        <begin position="12"/>
        <end position="33"/>
    </location>
</feature>
<keyword evidence="2" id="KW-0812">Transmembrane</keyword>
<evidence type="ECO:0000313" key="4">
    <source>
        <dbReference type="Proteomes" id="UP000663846"/>
    </source>
</evidence>
<feature type="transmembrane region" description="Helical" evidence="2">
    <location>
        <begin position="186"/>
        <end position="207"/>
    </location>
</feature>
<reference evidence="3" key="1">
    <citation type="submission" date="2021-01" db="EMBL/GenBank/DDBJ databases">
        <authorList>
            <person name="Kaushik A."/>
        </authorList>
    </citation>
    <scope>NUCLEOTIDE SEQUENCE</scope>
    <source>
        <strain evidence="3">AG1-1C</strain>
    </source>
</reference>
<protein>
    <submittedName>
        <fullName evidence="3">Uncharacterized protein</fullName>
    </submittedName>
</protein>
<dbReference type="PANTHER" id="PTHR40465:SF1">
    <property type="entry name" value="DUF6534 DOMAIN-CONTAINING PROTEIN"/>
    <property type="match status" value="1"/>
</dbReference>
<feature type="transmembrane region" description="Helical" evidence="2">
    <location>
        <begin position="138"/>
        <end position="166"/>
    </location>
</feature>
<comment type="caution">
    <text evidence="3">The sequence shown here is derived from an EMBL/GenBank/DDBJ whole genome shotgun (WGS) entry which is preliminary data.</text>
</comment>
<evidence type="ECO:0000256" key="2">
    <source>
        <dbReference type="SAM" id="Phobius"/>
    </source>
</evidence>
<feature type="transmembrane region" description="Helical" evidence="2">
    <location>
        <begin position="74"/>
        <end position="95"/>
    </location>
</feature>
<proteinExistence type="predicted"/>
<dbReference type="EMBL" id="CAJMWS010000328">
    <property type="protein sequence ID" value="CAE6432171.1"/>
    <property type="molecule type" value="Genomic_DNA"/>
</dbReference>
<sequence>MRDSTIIPIPPLFFLVIADSPPGLSLNMSVGAYGLSNHALVYLALLQGGIQGVLVTLLLKFLSSRNNHPAWLKTYVVFANALTAAQTAIHAVQALEGVDSVPPRNELVLAAPVLTGLISASVQPYFIHRCWRIYQRRVILTIPLVLLWMTSWISAIMIGVFLSQAFARPPSEATPGVDISNLPGEVWSFSSLAFDTITTLSTTLYLFRVRKELSVQQSVLVVVWQVLWASAGPPLILAIISIVDGYMIPGSPRVIGVIAIAMMGKINILSLMINIVGQERIRQQFERRWTTPSPPRETWFQKQANRTSRSDWPAVHVTVHAETIELATVTESVSSNMKRGESSKGNLGNSVSDTASFKRDETGPDYVAHDLQLSNNQGV</sequence>
<evidence type="ECO:0000256" key="1">
    <source>
        <dbReference type="SAM" id="MobiDB-lite"/>
    </source>
</evidence>
<dbReference type="PANTHER" id="PTHR40465">
    <property type="entry name" value="CHROMOSOME 1, WHOLE GENOME SHOTGUN SEQUENCE"/>
    <property type="match status" value="1"/>
</dbReference>
<dbReference type="AlphaFoldDB" id="A0A8H2XPI7"/>
<feature type="transmembrane region" description="Helical" evidence="2">
    <location>
        <begin position="39"/>
        <end position="62"/>
    </location>
</feature>
<accession>A0A8H2XPI7</accession>